<dbReference type="Pfam" id="PF13193">
    <property type="entry name" value="AMP-binding_C"/>
    <property type="match status" value="3"/>
</dbReference>
<dbReference type="Gene3D" id="1.10.1200.10">
    <property type="entry name" value="ACP-like"/>
    <property type="match status" value="4"/>
</dbReference>
<dbReference type="Pfam" id="PF00550">
    <property type="entry name" value="PP-binding"/>
    <property type="match status" value="4"/>
</dbReference>
<dbReference type="InterPro" id="IPR001242">
    <property type="entry name" value="Condensation_dom"/>
</dbReference>
<dbReference type="FunFam" id="2.30.38.10:FF:000001">
    <property type="entry name" value="Non-ribosomal peptide synthetase PvdI"/>
    <property type="match status" value="1"/>
</dbReference>
<dbReference type="GO" id="GO:0044550">
    <property type="term" value="P:secondary metabolite biosynthetic process"/>
    <property type="evidence" value="ECO:0007669"/>
    <property type="project" value="UniProtKB-ARBA"/>
</dbReference>
<dbReference type="EMBL" id="QFFJ01000002">
    <property type="protein sequence ID" value="RBL90505.1"/>
    <property type="molecule type" value="Genomic_DNA"/>
</dbReference>
<feature type="domain" description="Carrier" evidence="5">
    <location>
        <begin position="961"/>
        <end position="1036"/>
    </location>
</feature>
<dbReference type="InterPro" id="IPR023213">
    <property type="entry name" value="CAT-like_dom_sf"/>
</dbReference>
<evidence type="ECO:0000256" key="4">
    <source>
        <dbReference type="ARBA" id="ARBA00022553"/>
    </source>
</evidence>
<dbReference type="InterPro" id="IPR020845">
    <property type="entry name" value="AMP-binding_CS"/>
</dbReference>
<evidence type="ECO:0000256" key="3">
    <source>
        <dbReference type="ARBA" id="ARBA00022450"/>
    </source>
</evidence>
<evidence type="ECO:0000313" key="7">
    <source>
        <dbReference type="Proteomes" id="UP000253410"/>
    </source>
</evidence>
<dbReference type="InterPro" id="IPR009081">
    <property type="entry name" value="PP-bd_ACP"/>
</dbReference>
<comment type="similarity">
    <text evidence="2">Belongs to the ATP-dependent AMP-binding enzyme family.</text>
</comment>
<evidence type="ECO:0000313" key="6">
    <source>
        <dbReference type="EMBL" id="RBL90505.1"/>
    </source>
</evidence>
<dbReference type="InterPro" id="IPR006162">
    <property type="entry name" value="Ppantetheine_attach_site"/>
</dbReference>
<keyword evidence="3" id="KW-0596">Phosphopantetheine</keyword>
<dbReference type="InterPro" id="IPR045851">
    <property type="entry name" value="AMP-bd_C_sf"/>
</dbReference>
<dbReference type="GO" id="GO:0031177">
    <property type="term" value="F:phosphopantetheine binding"/>
    <property type="evidence" value="ECO:0007669"/>
    <property type="project" value="InterPro"/>
</dbReference>
<dbReference type="GO" id="GO:0003824">
    <property type="term" value="F:catalytic activity"/>
    <property type="evidence" value="ECO:0007669"/>
    <property type="project" value="InterPro"/>
</dbReference>
<dbReference type="FunFam" id="3.30.300.30:FF:000010">
    <property type="entry name" value="Enterobactin synthetase component F"/>
    <property type="match status" value="3"/>
</dbReference>
<protein>
    <recommendedName>
        <fullName evidence="5">Carrier domain-containing protein</fullName>
    </recommendedName>
</protein>
<dbReference type="Gene3D" id="3.40.50.12780">
    <property type="entry name" value="N-terminal domain of ligase-like"/>
    <property type="match status" value="1"/>
</dbReference>
<dbReference type="InterPro" id="IPR010071">
    <property type="entry name" value="AA_adenyl_dom"/>
</dbReference>
<feature type="domain" description="Carrier" evidence="5">
    <location>
        <begin position="3067"/>
        <end position="3142"/>
    </location>
</feature>
<gene>
    <name evidence="6" type="ORF">DF182_29045</name>
</gene>
<accession>A0A365XY49</accession>
<dbReference type="InterPro" id="IPR042099">
    <property type="entry name" value="ANL_N_sf"/>
</dbReference>
<dbReference type="InterPro" id="IPR036736">
    <property type="entry name" value="ACP-like_sf"/>
</dbReference>
<dbReference type="PROSITE" id="PS00012">
    <property type="entry name" value="PHOSPHOPANTETHEINE"/>
    <property type="match status" value="4"/>
</dbReference>
<evidence type="ECO:0000256" key="1">
    <source>
        <dbReference type="ARBA" id="ARBA00001957"/>
    </source>
</evidence>
<dbReference type="Gene3D" id="3.30.559.10">
    <property type="entry name" value="Chloramphenicol acetyltransferase-like domain"/>
    <property type="match status" value="4"/>
</dbReference>
<feature type="domain" description="Carrier" evidence="5">
    <location>
        <begin position="2011"/>
        <end position="2086"/>
    </location>
</feature>
<keyword evidence="4" id="KW-0597">Phosphoprotein</keyword>
<dbReference type="GO" id="GO:0043041">
    <property type="term" value="P:amino acid activation for nonribosomal peptide biosynthetic process"/>
    <property type="evidence" value="ECO:0007669"/>
    <property type="project" value="TreeGrafter"/>
</dbReference>
<organism evidence="6 7">
    <name type="scientific">Chitinophaga flava</name>
    <dbReference type="NCBI Taxonomy" id="2259036"/>
    <lineage>
        <taxon>Bacteria</taxon>
        <taxon>Pseudomonadati</taxon>
        <taxon>Bacteroidota</taxon>
        <taxon>Chitinophagia</taxon>
        <taxon>Chitinophagales</taxon>
        <taxon>Chitinophagaceae</taxon>
        <taxon>Chitinophaga</taxon>
    </lineage>
</organism>
<sequence>MIENVYPLSPLQEGLYFHWLSAPDSQAYLMQQSYQLKGKLNVNLLRSSYQELVSRHAALRTFFTQELGPQVLQVVRKEAEAVFTYKNIAGDSTFSAEQYKRADREKGFNLHAGSQMRLTVLESDNDTYEFIWSFHHILMDAWCVGILIQEFFKIYSCLLNNIRPSLARVYPYSGYIEWLMKTDRKNSLSYWNHYLDGFDTRSSLPRLSAHTRQEQADSEYAFSLSADISSSIKTFCTREEVTENTFFQSVWAILLSRYNDSNDVVFGSVVSGRSGEVRGMEEMIGLFINTIPVRVQLENDSSVRTLLRDVQQRSVEGLKHHYIQLAELQSAGQPLFDHILQFQNVPTQMRTQDLTGGLSLVESTAVGYNTFGFTCIIVPGETTGINFQYSALSFDRTIVGQIGEHLVNLIRQILEQPTAAISALTLLTEVEQEKILTDFNDTDTPPLPFKTILDLFKKQALNRPAHTALIHEKETLTYKELDEQSDRLANYLLANHRVAADERIGIMLDRSALMIVSILGVLKAGAAYVPVDPSYPEKRKAFMMSDAGIDLLITQSDYLFELTYYKGKIFAADIQSEGLKPVAELDAPPVRPEQLAYVIYTSGSTGNPKGVMVEHGNLLNYLLNNKTSYIGDDENVTGSYIHLSYTFDASLTAIFMPLLHGRSVVIAENGPATVFNDTLFRQYAPYDFIKLTPIHMQLLETAMQSNSSMQWARRLVLGGEALQSGHISFLAEMGQDVEIINEYGPTEATVGCTTYSFRSVDTAIFRQDISIGKPIDNTRIYILDSTGRVVPVGVTGELCVAGAGVARGYLNQQELTARKFVPDPFREGVRMYRTGDAGRWLPDGNIEYKGRVDDQVKIHGYRIEPGEIEHALQLHPQIRSAVVIVTTNNAGDKVLAAYVTSMTAIVSADIQAYLSTILPDYMVPRYIIQLEELPVTSNGKVDRKQLPALSYIEDITAAYVAPGNETEEKLVMIWEEILGKKPIGIKDNFFDLGGHSLKATRLAAQLHRVFNVRIGLNELFTFATPEEQAQLITQAGSNQFWAIPATAASPHYPLSSSQRRLWVLSQFEDGNIAYNVSGAFELSGTLDRSAFSLALEALTDRHEILRTVFREDENGDIRQFIIPHKTSDRILTYRDIRQHAAPSYLSDCLQELFQASFDLTVGPLIRVALYQVADDKWILGYTMHHIISDAWSMEVMIRELFGLYNGFVAGVPAALTPLRIQYKDYAAWQQEQLNGAAMEEHRAYWLTQFAGDLPVLNLPGDRTRPVMKTYRGNAVHRQLNKKTLKGIKTLCWEEGATLFMGLLAAVNTLLYRYTGQEDIIVGSQIAGREHADMENQIGIYLNTLALRSRFSASDNYRELLEKTRETAMKAYEHQLFPFDDLVDSLSLQHDMSRHPLFDVSVVLQNATLHDTPQQQLTGLRMQEFTGTVNPVSKFDLAFDFAETGEELRASLVYNSDIYDESTAARLLAHLEQLLQAAVKDPSVAIGQLDYLSPDEKNSLLTLLDNTAVTYPEHKTITSLFEEQAGKTPDNIAIISEHTTLSYLTLNETANQLSAFLKERCSLAAGDLVAIKLERTEWMIITILAILKAGGAYVPMDPAYPQERIDYMMDDSRSKLAVTDELLLRFKEEQHQYSTGNPVPAGTPDSLAYVIYTSGTTGNPKGALITHRNVVRLFKNDSELFDFNQDDVWTMFHSYCFDFSVWEMYGALFYGGKLVIVPTAATKDPAAFTTLLKHTGTTICNQTPSSFYNIAEHILENEELPLNLRYVIFGGEALSPGRLAGWHQQYPDVRLVNMYGITETTVHVTYKEITENEIAANISNIGRPIPTLSAYILDQHRQLVPPGVWGELYVGGAGVCNGYLNREDLTRQRFVNNPFREGSRLYRTGDLVKLTTGGEIVYGGRLDRQVKIRGFRVELGEIVNVLQQYEGVVSAVVTARIAADGDAELVAYVAGDTALHVTDIKAYLSRLLPSFMLPAYYVVLDEIPLTVNGKVDEKKLPDPVAPGLYNGNAYVPPRNTIEEKLVELWQEVLGRPQISVKDNFFELGGHSLKVTRLGARIHKVFDVKLSLNDLFMHAVLEEQAQLIAGAGQDSFSLIPAIPLQPHYPLSSSQRRLWILSQFEGGNATYNIPNVYTFSGKLDTVAFLEALEALVDRHEILRTVFREDENGEIQQFIEEGTALTAGPLFFDLRMKKDARLQLTSLLEQSVGAPFQLAAGPLFRVALYQLEDDEWVCCTVMHHIISDAWSMNILIRELLLLYNARVKETPDLLPPLRIHYKDYTVWQREQLSGPALEQDRSYWLEQFATDMPVLELPGDHGRPSQKTYNGDIVSYRVPAETISAITALAQEQDATLFMVLLAAVNVLLYRHTGQEDIVIGSQIAGRGHTDLEDQIGLYLNTLALRARFKGNNSFRELLEHIRQVTLGAYDHQLYPFDDLVNELHLRHDPGRHPLFDVSVVLQDAVTEGTSWQMEGIRVDNYGDIETKVSKFDLAFDFIEVGNEVQASLIYNTDIYSRSTALRLAGHLERLLSSITKNPDLPLYQLNYLDVAEKEQLLHEFNKTTAEYPRNSNIVSLFREQVRRTSGNTALVFEDQRYTYHQLEELSDRLSDHLISSYDLQQGSFVGILLNRSVDMIISILAVLKAGCAYVPIDPEFPVARQLFMLDDTGSGLVITEPAYATSLEDYKGDIFMFGAPLPEADGPPVLKAREIHPESIAYVMYTSGTTGMPKGVPVLHRGVVRLVRSSNFIQLTGDEVLLSTGAVSFDATTFEYWGMLLNGGRLILSDKDTLLDTGQLSALISRHKVTTMWFTAGWLNQLVDKDIDLFEGIRTIIAGGDRLSALHIAMLRKQYPSMEIINGYGPTENTTFSLYYPVGTVAEDIPIGRPISNSTAYILDDYTQLCGIGITGEIYVGGDGLAAGYLNNLALTAEKFIPHPYMPGEQLYKTGDLGRLLPDGNIVFIGRKDSQVKIRGYRVETGEVESVIRRYAQVENVVVVARPGSDGDKLLVAYVVSHETLETADLRSYLRNILPVHMIPAYFVQLEQLPLNTNGKVDRAALPDPHELEVSTGVVYVAPRNETERKLVHIWEEVLEVENVGVKDNFFDLGGHSLKAIRVISQIHKVFNVKLPLKDLFAHLVLEEQAGLIDQAGKSAFVGIAPVEEQPDYVLSSSQRRLWVLSQFEDSNIAYNMPGVYVFNGMLDQQALTLAFDTLIARHEILRTVFREDEHGTARQVVCTPEESGFLFSYTDLRQDAEPETALKKLLEDAAIQPFDLSSGPLLRAGLFRLSEHRWVLSYVMHHIISDGWSMNILINELSEYYQGYLNGTFTKPEPLKIQYRDYAVWQQEQLSGTTLGQHRSYWLKQFEGTLPVLAFPGDHTRPVIKTYNGDIVTVTINEEITSGIKKLSGQHGGTLFMGLLAAVNVLLFRYTEQEDIIIGTPIAGRDHADIANQIGFYVNTLALRTAFKGTGSYVDLLNNVREITLGAYEHQVYPFDELVEALQLQHDMGRHPLFDTVVAVQNNGSDYTGWNAQSGLSSVSEYETGALPVSKFDWQLTFIETGDVLQLGITYNTDIYNRSTALRLAAHLERLLSSIIKNPDLPLYQLEYLGDAEKEQLLHEFNRTTVEYPRNSNIVSLFREQARRTPTNTALVFEDQHYTYHQLEELSDHLSDHLISSYDLQQGGFVGILLNRSADMLISILAVLKAGCAYVPIDPEFPVASQLFMLNDTGSGLVITEPAYAAGLEDYKGDVFIFGAPLSEADDIPVSKVREIHPEDIAYVMYTSGTTGMPKGVSVLHRGVVRLVRSSNFIQLTGDEVLLSTGAVSFDATTFEYWSMLLNGGRLILSDKDTLLDTGQLSALISRHKVTTMWFTAGWLNQLVDKDIGLFEGIRTIIAGGDRLSASHITMLRKQYPSMEIVNGYGPTENTTFSLCYTVGTVAEDIPIGRPVSNSTAYILDDYTQLCGIGITGEIYVGGDGLAAGYLNNPLLTAEKFIPHPYKPGEQLYKTGDLGRLLPDGNILFVGRKDNQVKVRGYRVELAEIENALQTYAPVNEAAVVARTDKYGEKVLIAYLVAGGALDVISLRTYLVSYLPLHMVPAHFVQLEEFPLNANGKVDRKALPDPEEAGLHTGIEYVAPRNETEEKLLLIWQEILSRNKISVKDNFFELGGHSIKATRLIGHIHNVFGVSVNIREVFRSPTIEGMSDLIRADKWVGQSVNANGKSRNTIEI</sequence>
<evidence type="ECO:0000259" key="5">
    <source>
        <dbReference type="PROSITE" id="PS50075"/>
    </source>
</evidence>
<dbReference type="OrthoDB" id="4317020at2"/>
<dbReference type="InterPro" id="IPR025110">
    <property type="entry name" value="AMP-bd_C"/>
</dbReference>
<dbReference type="CDD" id="cd05930">
    <property type="entry name" value="A_NRPS"/>
    <property type="match status" value="1"/>
</dbReference>
<dbReference type="Gene3D" id="3.30.559.30">
    <property type="entry name" value="Nonribosomal peptide synthetase, condensation domain"/>
    <property type="match status" value="4"/>
</dbReference>
<dbReference type="Pfam" id="PF00501">
    <property type="entry name" value="AMP-binding"/>
    <property type="match status" value="4"/>
</dbReference>
<dbReference type="FunFam" id="1.10.1200.10:FF:000005">
    <property type="entry name" value="Nonribosomal peptide synthetase 1"/>
    <property type="match status" value="4"/>
</dbReference>
<feature type="domain" description="Carrier" evidence="5">
    <location>
        <begin position="4125"/>
        <end position="4200"/>
    </location>
</feature>
<dbReference type="FunFam" id="3.40.50.12780:FF:000012">
    <property type="entry name" value="Non-ribosomal peptide synthetase"/>
    <property type="match status" value="1"/>
</dbReference>
<dbReference type="Proteomes" id="UP000253410">
    <property type="component" value="Unassembled WGS sequence"/>
</dbReference>
<dbReference type="SUPFAM" id="SSF47336">
    <property type="entry name" value="ACP-like"/>
    <property type="match status" value="4"/>
</dbReference>
<dbReference type="Gene3D" id="3.30.300.30">
    <property type="match status" value="4"/>
</dbReference>
<dbReference type="InterPro" id="IPR000873">
    <property type="entry name" value="AMP-dep_synth/lig_dom"/>
</dbReference>
<dbReference type="GO" id="GO:0005829">
    <property type="term" value="C:cytosol"/>
    <property type="evidence" value="ECO:0007669"/>
    <property type="project" value="TreeGrafter"/>
</dbReference>
<dbReference type="SUPFAM" id="SSF52777">
    <property type="entry name" value="CoA-dependent acyltransferases"/>
    <property type="match status" value="8"/>
</dbReference>
<dbReference type="PROSITE" id="PS50075">
    <property type="entry name" value="CARRIER"/>
    <property type="match status" value="4"/>
</dbReference>
<dbReference type="Pfam" id="PF00668">
    <property type="entry name" value="Condensation"/>
    <property type="match status" value="4"/>
</dbReference>
<proteinExistence type="inferred from homology"/>
<comment type="caution">
    <text evidence="6">The sequence shown here is derived from an EMBL/GenBank/DDBJ whole genome shotgun (WGS) entry which is preliminary data.</text>
</comment>
<dbReference type="RefSeq" id="WP_113619254.1">
    <property type="nucleotide sequence ID" value="NZ_QFFJ01000002.1"/>
</dbReference>
<dbReference type="FunFam" id="3.40.50.980:FF:000002">
    <property type="entry name" value="Enterobactin synthetase component F"/>
    <property type="match status" value="1"/>
</dbReference>
<keyword evidence="7" id="KW-1185">Reference proteome</keyword>
<comment type="cofactor">
    <cofactor evidence="1">
        <name>pantetheine 4'-phosphate</name>
        <dbReference type="ChEBI" id="CHEBI:47942"/>
    </cofactor>
</comment>
<dbReference type="SMART" id="SM00823">
    <property type="entry name" value="PKS_PP"/>
    <property type="match status" value="4"/>
</dbReference>
<dbReference type="CDD" id="cd17643">
    <property type="entry name" value="A_NRPS_Cytc1-like"/>
    <property type="match status" value="1"/>
</dbReference>
<name>A0A365XY49_9BACT</name>
<dbReference type="FunFam" id="3.40.50.980:FF:000001">
    <property type="entry name" value="Non-ribosomal peptide synthetase"/>
    <property type="match status" value="2"/>
</dbReference>
<dbReference type="CDD" id="cd19543">
    <property type="entry name" value="DCL_NRPS"/>
    <property type="match status" value="1"/>
</dbReference>
<dbReference type="CDD" id="cd12117">
    <property type="entry name" value="A_NRPS_Srf_like"/>
    <property type="match status" value="2"/>
</dbReference>
<dbReference type="InterPro" id="IPR020806">
    <property type="entry name" value="PKS_PP-bd"/>
</dbReference>
<evidence type="ECO:0000256" key="2">
    <source>
        <dbReference type="ARBA" id="ARBA00006432"/>
    </source>
</evidence>
<reference evidence="6 7" key="1">
    <citation type="submission" date="2018-05" db="EMBL/GenBank/DDBJ databases">
        <title>Chitinophaga sp. K3CV102501T nov., isolated from isolated from a monsoon evergreen broad-leaved forest soil.</title>
        <authorList>
            <person name="Lv Y."/>
        </authorList>
    </citation>
    <scope>NUCLEOTIDE SEQUENCE [LARGE SCALE GENOMIC DNA]</scope>
    <source>
        <strain evidence="6 7">GDMCC 1.1325</strain>
    </source>
</reference>
<dbReference type="Gene3D" id="3.40.50.980">
    <property type="match status" value="6"/>
</dbReference>
<dbReference type="PANTHER" id="PTHR45527:SF14">
    <property type="entry name" value="PLIPASTATIN SYNTHASE SUBUNIT B"/>
    <property type="match status" value="1"/>
</dbReference>
<dbReference type="PROSITE" id="PS00455">
    <property type="entry name" value="AMP_BINDING"/>
    <property type="match status" value="4"/>
</dbReference>
<dbReference type="Gene3D" id="2.30.38.10">
    <property type="entry name" value="Luciferase, Domain 3"/>
    <property type="match status" value="3"/>
</dbReference>
<dbReference type="NCBIfam" id="TIGR01733">
    <property type="entry name" value="AA-adenyl-dom"/>
    <property type="match status" value="4"/>
</dbReference>
<dbReference type="CDD" id="cd19531">
    <property type="entry name" value="LCL_NRPS-like"/>
    <property type="match status" value="3"/>
</dbReference>
<dbReference type="SUPFAM" id="SSF56801">
    <property type="entry name" value="Acetyl-CoA synthetase-like"/>
    <property type="match status" value="4"/>
</dbReference>
<dbReference type="PANTHER" id="PTHR45527">
    <property type="entry name" value="NONRIBOSOMAL PEPTIDE SYNTHETASE"/>
    <property type="match status" value="1"/>
</dbReference>
<dbReference type="NCBIfam" id="NF003417">
    <property type="entry name" value="PRK04813.1"/>
    <property type="match status" value="4"/>
</dbReference>